<feature type="transmembrane region" description="Helical" evidence="2">
    <location>
        <begin position="135"/>
        <end position="157"/>
    </location>
</feature>
<dbReference type="RefSeq" id="WP_344338057.1">
    <property type="nucleotide sequence ID" value="NZ_BAAAPZ010000017.1"/>
</dbReference>
<evidence type="ECO:0000256" key="1">
    <source>
        <dbReference type="SAM" id="MobiDB-lite"/>
    </source>
</evidence>
<dbReference type="PANTHER" id="PTHR35342:SF5">
    <property type="entry name" value="TRICARBOXYLIC TRANSPORT PROTEIN"/>
    <property type="match status" value="1"/>
</dbReference>
<evidence type="ECO:0000313" key="5">
    <source>
        <dbReference type="Proteomes" id="UP001500984"/>
    </source>
</evidence>
<sequence>MSPLAEGLAQLADPLVLVCILVGALAGMLVGAFPGITATMAVALASSFTLTLDPVPGLAVLLTIYVAANFGDRVPAILVNTPGTPASIATTFDGNPMARQGLAGIALTTSAMASAVGTLVGLVVLVTVAIPLSKVALMFGPAEMFALVVFGLTMMAGVSGENVLKGLAAGALGLALSAVGRDPITGTERFTFDVLALSDGLPFIAVIIGLFGIADVLDQMLTHRSEHHSPITNMGRWWPNRGELRTMVKPLGIGSAVGGVVGAVPAAGGDIAGILSWSTARKASKEPEKFGKGSLEGLTASDTASNATLGPSVTTTLALGVPGDSVMAVLIGSLVIWGYQPGPGLFAGQPDLVYTIAGIMVVATVLTLGLSVIRTRGVTKLLELPPQFLWTVIIVFCMVGTYAVNNSTVDVAVMLVFGVIGLFMRRFGFPAGPVVLGLILGSLAEGNLRRALEIGGPANILTSPIAVGFLLVALGAVTVPPLLRTLRGRTRTAREQAPSSPATTAPSEGEQ</sequence>
<feature type="transmembrane region" description="Helical" evidence="2">
    <location>
        <begin position="15"/>
        <end position="36"/>
    </location>
</feature>
<keyword evidence="5" id="KW-1185">Reference proteome</keyword>
<feature type="transmembrane region" description="Helical" evidence="2">
    <location>
        <begin position="388"/>
        <end position="404"/>
    </location>
</feature>
<dbReference type="Pfam" id="PF01970">
    <property type="entry name" value="TctA"/>
    <property type="match status" value="1"/>
</dbReference>
<feature type="transmembrane region" description="Helical" evidence="2">
    <location>
        <begin position="460"/>
        <end position="483"/>
    </location>
</feature>
<accession>A0ABN2X3N9</accession>
<feature type="transmembrane region" description="Helical" evidence="2">
    <location>
        <begin position="351"/>
        <end position="373"/>
    </location>
</feature>
<keyword evidence="2" id="KW-0472">Membrane</keyword>
<evidence type="ECO:0000259" key="3">
    <source>
        <dbReference type="Pfam" id="PF01970"/>
    </source>
</evidence>
<feature type="transmembrane region" description="Helical" evidence="2">
    <location>
        <begin position="102"/>
        <end position="128"/>
    </location>
</feature>
<dbReference type="Proteomes" id="UP001500984">
    <property type="component" value="Unassembled WGS sequence"/>
</dbReference>
<comment type="caution">
    <text evidence="4">The sequence shown here is derived from an EMBL/GenBank/DDBJ whole genome shotgun (WGS) entry which is preliminary data.</text>
</comment>
<feature type="domain" description="DUF112" evidence="3">
    <location>
        <begin position="17"/>
        <end position="436"/>
    </location>
</feature>
<protein>
    <submittedName>
        <fullName evidence="4">Tripartite tricarboxylate transporter permease</fullName>
    </submittedName>
</protein>
<name>A0ABN2X3N9_9MICO</name>
<feature type="region of interest" description="Disordered" evidence="1">
    <location>
        <begin position="488"/>
        <end position="511"/>
    </location>
</feature>
<organism evidence="4 5">
    <name type="scientific">Brevibacterium salitolerans</name>
    <dbReference type="NCBI Taxonomy" id="1403566"/>
    <lineage>
        <taxon>Bacteria</taxon>
        <taxon>Bacillati</taxon>
        <taxon>Actinomycetota</taxon>
        <taxon>Actinomycetes</taxon>
        <taxon>Micrococcales</taxon>
        <taxon>Brevibacteriaceae</taxon>
        <taxon>Brevibacterium</taxon>
    </lineage>
</organism>
<dbReference type="PANTHER" id="PTHR35342">
    <property type="entry name" value="TRICARBOXYLIC TRANSPORT PROTEIN"/>
    <property type="match status" value="1"/>
</dbReference>
<evidence type="ECO:0000256" key="2">
    <source>
        <dbReference type="SAM" id="Phobius"/>
    </source>
</evidence>
<keyword evidence="2" id="KW-0812">Transmembrane</keyword>
<dbReference type="InterPro" id="IPR002823">
    <property type="entry name" value="DUF112_TM"/>
</dbReference>
<reference evidence="4 5" key="1">
    <citation type="journal article" date="2019" name="Int. J. Syst. Evol. Microbiol.">
        <title>The Global Catalogue of Microorganisms (GCM) 10K type strain sequencing project: providing services to taxonomists for standard genome sequencing and annotation.</title>
        <authorList>
            <consortium name="The Broad Institute Genomics Platform"/>
            <consortium name="The Broad Institute Genome Sequencing Center for Infectious Disease"/>
            <person name="Wu L."/>
            <person name="Ma J."/>
        </authorList>
    </citation>
    <scope>NUCLEOTIDE SEQUENCE [LARGE SCALE GENOMIC DNA]</scope>
    <source>
        <strain evidence="4 5">JCM 15900</strain>
    </source>
</reference>
<feature type="transmembrane region" description="Helical" evidence="2">
    <location>
        <begin position="317"/>
        <end position="339"/>
    </location>
</feature>
<feature type="transmembrane region" description="Helical" evidence="2">
    <location>
        <begin position="48"/>
        <end position="68"/>
    </location>
</feature>
<evidence type="ECO:0000313" key="4">
    <source>
        <dbReference type="EMBL" id="GAA2104501.1"/>
    </source>
</evidence>
<proteinExistence type="predicted"/>
<feature type="transmembrane region" description="Helical" evidence="2">
    <location>
        <begin position="411"/>
        <end position="440"/>
    </location>
</feature>
<feature type="compositionally biased region" description="Polar residues" evidence="1">
    <location>
        <begin position="497"/>
        <end position="511"/>
    </location>
</feature>
<dbReference type="EMBL" id="BAAAPZ010000017">
    <property type="protein sequence ID" value="GAA2104501.1"/>
    <property type="molecule type" value="Genomic_DNA"/>
</dbReference>
<keyword evidence="2" id="KW-1133">Transmembrane helix</keyword>
<feature type="transmembrane region" description="Helical" evidence="2">
    <location>
        <begin position="192"/>
        <end position="214"/>
    </location>
</feature>
<gene>
    <name evidence="4" type="ORF">GCM10009823_29240</name>
</gene>